<evidence type="ECO:0000313" key="2">
    <source>
        <dbReference type="Proteomes" id="UP001374535"/>
    </source>
</evidence>
<dbReference type="Proteomes" id="UP001374535">
    <property type="component" value="Chromosome 5"/>
</dbReference>
<proteinExistence type="predicted"/>
<dbReference type="AlphaFoldDB" id="A0AAQ3NLS1"/>
<organism evidence="1 2">
    <name type="scientific">Vigna mungo</name>
    <name type="common">Black gram</name>
    <name type="synonym">Phaseolus mungo</name>
    <dbReference type="NCBI Taxonomy" id="3915"/>
    <lineage>
        <taxon>Eukaryota</taxon>
        <taxon>Viridiplantae</taxon>
        <taxon>Streptophyta</taxon>
        <taxon>Embryophyta</taxon>
        <taxon>Tracheophyta</taxon>
        <taxon>Spermatophyta</taxon>
        <taxon>Magnoliopsida</taxon>
        <taxon>eudicotyledons</taxon>
        <taxon>Gunneridae</taxon>
        <taxon>Pentapetalae</taxon>
        <taxon>rosids</taxon>
        <taxon>fabids</taxon>
        <taxon>Fabales</taxon>
        <taxon>Fabaceae</taxon>
        <taxon>Papilionoideae</taxon>
        <taxon>50 kb inversion clade</taxon>
        <taxon>NPAAA clade</taxon>
        <taxon>indigoferoid/millettioid clade</taxon>
        <taxon>Phaseoleae</taxon>
        <taxon>Vigna</taxon>
    </lineage>
</organism>
<keyword evidence="2" id="KW-1185">Reference proteome</keyword>
<dbReference type="EMBL" id="CP144696">
    <property type="protein sequence ID" value="WVZ12825.1"/>
    <property type="molecule type" value="Genomic_DNA"/>
</dbReference>
<reference evidence="1 2" key="1">
    <citation type="journal article" date="2023" name="Life. Sci Alliance">
        <title>Evolutionary insights into 3D genome organization and epigenetic landscape of Vigna mungo.</title>
        <authorList>
            <person name="Junaid A."/>
            <person name="Singh B."/>
            <person name="Bhatia S."/>
        </authorList>
    </citation>
    <scope>NUCLEOTIDE SEQUENCE [LARGE SCALE GENOMIC DNA]</scope>
    <source>
        <strain evidence="1">Urdbean</strain>
    </source>
</reference>
<accession>A0AAQ3NLS1</accession>
<name>A0AAQ3NLS1_VIGMU</name>
<protein>
    <submittedName>
        <fullName evidence="1">Uncharacterized protein</fullName>
    </submittedName>
</protein>
<gene>
    <name evidence="1" type="ORF">V8G54_017355</name>
</gene>
<evidence type="ECO:0000313" key="1">
    <source>
        <dbReference type="EMBL" id="WVZ12825.1"/>
    </source>
</evidence>
<sequence>KLSIRNLSKIISIHLYGFHLFHCLFIFETIFEKMVQGITLFLILEIFPNPWEPQITNLPPTTQTWESGFLTYPYNKNTSAPTLLSKMLLYLNKVHHYVRGFQSSNAIHSYAQAKLLVRLGIKCIC</sequence>
<feature type="non-terminal residue" evidence="1">
    <location>
        <position position="1"/>
    </location>
</feature>